<keyword evidence="2 11" id="KW-0813">Transport</keyword>
<name>A0A8S1CS54_9INSE</name>
<dbReference type="Gene3D" id="1.10.246.140">
    <property type="match status" value="1"/>
</dbReference>
<keyword evidence="5 11" id="KW-0653">Protein transport</keyword>
<dbReference type="GO" id="GO:0000124">
    <property type="term" value="C:SAGA complex"/>
    <property type="evidence" value="ECO:0007669"/>
    <property type="project" value="UniProtKB-UniRule"/>
</dbReference>
<keyword evidence="13" id="KW-1185">Reference proteome</keyword>
<dbReference type="GO" id="GO:0006368">
    <property type="term" value="P:transcription elongation by RNA polymerase II"/>
    <property type="evidence" value="ECO:0007669"/>
    <property type="project" value="UniProtKB-UniRule"/>
</dbReference>
<dbReference type="GO" id="GO:0071819">
    <property type="term" value="C:DUBm complex"/>
    <property type="evidence" value="ECO:0007669"/>
    <property type="project" value="UniProtKB-UniRule"/>
</dbReference>
<sequence>MKEEDVLTAKMIESGELNRWKELLRLRLTECGWRDQVRLLCRDAIKQGNLEEMTVDQLNNEVTPKARQLVPDAVKIELLTKIKTFLQENTLQESQ</sequence>
<dbReference type="GO" id="GO:0015031">
    <property type="term" value="P:protein transport"/>
    <property type="evidence" value="ECO:0007669"/>
    <property type="project" value="UniProtKB-KW"/>
</dbReference>
<evidence type="ECO:0000256" key="8">
    <source>
        <dbReference type="ARBA" id="ARBA00023159"/>
    </source>
</evidence>
<dbReference type="HAMAP" id="MF_03046">
    <property type="entry name" value="ENY2_Sus1"/>
    <property type="match status" value="1"/>
</dbReference>
<keyword evidence="7 11" id="KW-0805">Transcription regulation</keyword>
<keyword evidence="4 11" id="KW-0156">Chromatin regulator</keyword>
<evidence type="ECO:0000256" key="11">
    <source>
        <dbReference type="HAMAP-Rule" id="MF_03046"/>
    </source>
</evidence>
<gene>
    <name evidence="11" type="primary">e(y)2</name>
    <name evidence="12" type="ORF">CLODIP_2_CD10739</name>
</gene>
<evidence type="ECO:0000256" key="10">
    <source>
        <dbReference type="ARBA" id="ARBA00023242"/>
    </source>
</evidence>
<dbReference type="PANTHER" id="PTHR12514">
    <property type="entry name" value="ENHANCER OF YELLOW 2 TRANSCRIPTION FACTOR"/>
    <property type="match status" value="1"/>
</dbReference>
<dbReference type="GO" id="GO:0006325">
    <property type="term" value="P:chromatin organization"/>
    <property type="evidence" value="ECO:0007669"/>
    <property type="project" value="UniProtKB-KW"/>
</dbReference>
<evidence type="ECO:0000256" key="5">
    <source>
        <dbReference type="ARBA" id="ARBA00022927"/>
    </source>
</evidence>
<dbReference type="Proteomes" id="UP000494165">
    <property type="component" value="Unassembled WGS sequence"/>
</dbReference>
<evidence type="ECO:0000256" key="4">
    <source>
        <dbReference type="ARBA" id="ARBA00022853"/>
    </source>
</evidence>
<keyword evidence="8 11" id="KW-0010">Activator</keyword>
<comment type="subcellular location">
    <subcellularLocation>
        <location evidence="1 11">Nucleus</location>
        <location evidence="1 11">Nucleoplasm</location>
    </subcellularLocation>
</comment>
<dbReference type="GO" id="GO:0005643">
    <property type="term" value="C:nuclear pore"/>
    <property type="evidence" value="ECO:0007669"/>
    <property type="project" value="UniProtKB-UniRule"/>
</dbReference>
<keyword evidence="6 11" id="KW-0811">Translocation</keyword>
<dbReference type="InterPro" id="IPR038212">
    <property type="entry name" value="TF_EnY2_sf"/>
</dbReference>
<proteinExistence type="inferred from homology"/>
<organism evidence="12 13">
    <name type="scientific">Cloeon dipterum</name>
    <dbReference type="NCBI Taxonomy" id="197152"/>
    <lineage>
        <taxon>Eukaryota</taxon>
        <taxon>Metazoa</taxon>
        <taxon>Ecdysozoa</taxon>
        <taxon>Arthropoda</taxon>
        <taxon>Hexapoda</taxon>
        <taxon>Insecta</taxon>
        <taxon>Pterygota</taxon>
        <taxon>Palaeoptera</taxon>
        <taxon>Ephemeroptera</taxon>
        <taxon>Pisciforma</taxon>
        <taxon>Baetidae</taxon>
        <taxon>Cloeon</taxon>
    </lineage>
</organism>
<dbReference type="GO" id="GO:0070390">
    <property type="term" value="C:transcription export complex 2"/>
    <property type="evidence" value="ECO:0007669"/>
    <property type="project" value="UniProtKB-UniRule"/>
</dbReference>
<evidence type="ECO:0000256" key="2">
    <source>
        <dbReference type="ARBA" id="ARBA00022448"/>
    </source>
</evidence>
<comment type="similarity">
    <text evidence="11">Belongs to the ENY2 family.</text>
</comment>
<evidence type="ECO:0000256" key="1">
    <source>
        <dbReference type="ARBA" id="ARBA00004642"/>
    </source>
</evidence>
<dbReference type="OrthoDB" id="6221744at2759"/>
<keyword evidence="3 11" id="KW-0509">mRNA transport</keyword>
<evidence type="ECO:0000256" key="9">
    <source>
        <dbReference type="ARBA" id="ARBA00023163"/>
    </source>
</evidence>
<dbReference type="GO" id="GO:0006406">
    <property type="term" value="P:mRNA export from nucleus"/>
    <property type="evidence" value="ECO:0007669"/>
    <property type="project" value="UniProtKB-UniRule"/>
</dbReference>
<comment type="caution">
    <text evidence="12">The sequence shown here is derived from an EMBL/GenBank/DDBJ whole genome shotgun (WGS) entry which is preliminary data.</text>
</comment>
<evidence type="ECO:0000256" key="6">
    <source>
        <dbReference type="ARBA" id="ARBA00023010"/>
    </source>
</evidence>
<accession>A0A8S1CS54</accession>
<evidence type="ECO:0000313" key="13">
    <source>
        <dbReference type="Proteomes" id="UP000494165"/>
    </source>
</evidence>
<dbReference type="GO" id="GO:0003713">
    <property type="term" value="F:transcription coactivator activity"/>
    <property type="evidence" value="ECO:0007669"/>
    <property type="project" value="UniProtKB-UniRule"/>
</dbReference>
<comment type="subunit">
    <text evidence="11">Component of the nuclear pore complex (NPC)-associated TREX-2 complex (transcription and export complex 2). Component of the SAGA transcription coactivator-HAT complex. Within the SAGA complex, participates to a subcomplex of SAGA called the DUB module (deubiquitination module).</text>
</comment>
<dbReference type="Pfam" id="PF10163">
    <property type="entry name" value="EnY2"/>
    <property type="match status" value="1"/>
</dbReference>
<keyword evidence="9 11" id="KW-0804">Transcription</keyword>
<evidence type="ECO:0000256" key="7">
    <source>
        <dbReference type="ARBA" id="ARBA00023015"/>
    </source>
</evidence>
<evidence type="ECO:0000256" key="3">
    <source>
        <dbReference type="ARBA" id="ARBA00022816"/>
    </source>
</evidence>
<dbReference type="GO" id="GO:0005654">
    <property type="term" value="C:nucleoplasm"/>
    <property type="evidence" value="ECO:0007669"/>
    <property type="project" value="UniProtKB-SubCell"/>
</dbReference>
<dbReference type="FunFam" id="1.10.246.140:FF:000001">
    <property type="entry name" value="Transcription and mRNA export factor ENY2"/>
    <property type="match status" value="1"/>
</dbReference>
<dbReference type="AlphaFoldDB" id="A0A8S1CS54"/>
<keyword evidence="10 11" id="KW-0539">Nucleus</keyword>
<comment type="function">
    <text evidence="11">Involved in mRNA export coupled transcription activation by association with both the TREX-2 and the SAGA complexes. The transcription regulatory histone acetylation (HAT) complex SAGA is a multiprotein complex that activates transcription by remodeling chromatin and mediating histone acetylation and deubiquitination. Within the SAGA complex, participates to a subcomplex that specifically deubiquitinates histones. The SAGA complex is recruited to specific gene promoters by activators, where it is required for transcription. The TREX-2 complex functions in docking export-competent ribonucleoprotein particles (mRNPs) to the nuclear entrance of the nuclear pore complex (nuclear basket). TREX-2 participates in mRNA export and accurate chromatin positioning in the nucleus by tethering genes to the nuclear periphery.</text>
</comment>
<dbReference type="InterPro" id="IPR018783">
    <property type="entry name" value="TF_ENY2"/>
</dbReference>
<dbReference type="EMBL" id="CADEPI010000095">
    <property type="protein sequence ID" value="CAB3374266.1"/>
    <property type="molecule type" value="Genomic_DNA"/>
</dbReference>
<reference evidence="12 13" key="1">
    <citation type="submission" date="2020-04" db="EMBL/GenBank/DDBJ databases">
        <authorList>
            <person name="Alioto T."/>
            <person name="Alioto T."/>
            <person name="Gomez Garrido J."/>
        </authorList>
    </citation>
    <scope>NUCLEOTIDE SEQUENCE [LARGE SCALE GENOMIC DNA]</scope>
</reference>
<evidence type="ECO:0000313" key="12">
    <source>
        <dbReference type="EMBL" id="CAB3374266.1"/>
    </source>
</evidence>
<protein>
    <recommendedName>
        <fullName evidence="11">Enhancer of yellow 2 transcription factor</fullName>
    </recommendedName>
</protein>